<dbReference type="InterPro" id="IPR058525">
    <property type="entry name" value="DUF8212"/>
</dbReference>
<feature type="domain" description="Heterokaryon incompatibility" evidence="1">
    <location>
        <begin position="12"/>
        <end position="137"/>
    </location>
</feature>
<dbReference type="PANTHER" id="PTHR10622">
    <property type="entry name" value="HET DOMAIN-CONTAINING PROTEIN"/>
    <property type="match status" value="1"/>
</dbReference>
<gene>
    <name evidence="3" type="ORF">NW762_014382</name>
</gene>
<protein>
    <recommendedName>
        <fullName evidence="5">Heterokaryon incompatibility domain-containing protein</fullName>
    </recommendedName>
</protein>
<evidence type="ECO:0008006" key="5">
    <source>
        <dbReference type="Google" id="ProtNLM"/>
    </source>
</evidence>
<keyword evidence="4" id="KW-1185">Reference proteome</keyword>
<evidence type="ECO:0000259" key="1">
    <source>
        <dbReference type="Pfam" id="PF06985"/>
    </source>
</evidence>
<dbReference type="AlphaFoldDB" id="A0A9W8RK91"/>
<evidence type="ECO:0000313" key="3">
    <source>
        <dbReference type="EMBL" id="KAJ4244804.1"/>
    </source>
</evidence>
<proteinExistence type="predicted"/>
<dbReference type="Pfam" id="PF06985">
    <property type="entry name" value="HET"/>
    <property type="match status" value="1"/>
</dbReference>
<dbReference type="PANTHER" id="PTHR10622:SF10">
    <property type="entry name" value="HET DOMAIN-CONTAINING PROTEIN"/>
    <property type="match status" value="1"/>
</dbReference>
<dbReference type="Pfam" id="PF26640">
    <property type="entry name" value="DUF8212"/>
    <property type="match status" value="1"/>
</dbReference>
<name>A0A9W8RK91_9HYPO</name>
<dbReference type="OrthoDB" id="674604at2759"/>
<evidence type="ECO:0000259" key="2">
    <source>
        <dbReference type="Pfam" id="PF26640"/>
    </source>
</evidence>
<dbReference type="Proteomes" id="UP001152049">
    <property type="component" value="Unassembled WGS sequence"/>
</dbReference>
<feature type="domain" description="DUF8212" evidence="2">
    <location>
        <begin position="224"/>
        <end position="257"/>
    </location>
</feature>
<sequence length="457" mass="51669">MEEYLDNDIPPYAILSHTWGSSEIDFCEWQRGQPAKNKDGYAKIIAAQNQARKDGLKYLWVDTCCIDKRSSAELSEAINSMFAWYRDSSVCYAFLADVQIQQFKQGCRGSESVYPATIKLEDLKGSRWFTRGWTLQELLAPRQVQFFSGSWICLGTKESLAGMISEITLIHVAYLVGDDIRTASIAQRMAWASGRITKRLEDIAYGLMGIFDVNMPLLYGEKHKAFIRLQEEILKKSNDESIFAWGQQGRNHESNQRYGLLATSPKEFSASATIIGFPEEGRQLKTTNTAVLLQRFDDFESDPSPDSPLYVRLQVRDLKQMTSYICLPVEYAPEKATYCRVSVDYPAYISPRRVPLAAPRRLQTKSWDGRRRDIDNILPVSKEQPIVPKRLSQPTFDIVVKHSYPPHVNDKLPSHKNSSGCILPLGFTGSNTGAISGYDYQLPQSAIRITSISTKSV</sequence>
<evidence type="ECO:0000313" key="4">
    <source>
        <dbReference type="Proteomes" id="UP001152049"/>
    </source>
</evidence>
<dbReference type="EMBL" id="JAOQAZ010000049">
    <property type="protein sequence ID" value="KAJ4244804.1"/>
    <property type="molecule type" value="Genomic_DNA"/>
</dbReference>
<reference evidence="3" key="1">
    <citation type="submission" date="2022-09" db="EMBL/GenBank/DDBJ databases">
        <title>Fusarium specimens isolated from Avocado Roots.</title>
        <authorList>
            <person name="Stajich J."/>
            <person name="Roper C."/>
            <person name="Heimlech-Rivalta G."/>
        </authorList>
    </citation>
    <scope>NUCLEOTIDE SEQUENCE</scope>
    <source>
        <strain evidence="3">CF00136</strain>
    </source>
</reference>
<organism evidence="3 4">
    <name type="scientific">Fusarium torreyae</name>
    <dbReference type="NCBI Taxonomy" id="1237075"/>
    <lineage>
        <taxon>Eukaryota</taxon>
        <taxon>Fungi</taxon>
        <taxon>Dikarya</taxon>
        <taxon>Ascomycota</taxon>
        <taxon>Pezizomycotina</taxon>
        <taxon>Sordariomycetes</taxon>
        <taxon>Hypocreomycetidae</taxon>
        <taxon>Hypocreales</taxon>
        <taxon>Nectriaceae</taxon>
        <taxon>Fusarium</taxon>
    </lineage>
</organism>
<comment type="caution">
    <text evidence="3">The sequence shown here is derived from an EMBL/GenBank/DDBJ whole genome shotgun (WGS) entry which is preliminary data.</text>
</comment>
<accession>A0A9W8RK91</accession>
<dbReference type="InterPro" id="IPR010730">
    <property type="entry name" value="HET"/>
</dbReference>